<feature type="compositionally biased region" description="Basic residues" evidence="1">
    <location>
        <begin position="41"/>
        <end position="52"/>
    </location>
</feature>
<evidence type="ECO:0000313" key="5">
    <source>
        <dbReference type="Proteomes" id="UP000002366"/>
    </source>
</evidence>
<dbReference type="EMBL" id="CP001997">
    <property type="protein sequence ID" value="ADE56438.1"/>
    <property type="molecule type" value="Genomic_DNA"/>
</dbReference>
<dbReference type="KEGG" id="aco:Amico_0293"/>
<gene>
    <name evidence="4" type="ordered locus">Amico_0293</name>
</gene>
<keyword evidence="5" id="KW-1185">Reference proteome</keyword>
<feature type="region of interest" description="Disordered" evidence="1">
    <location>
        <begin position="36"/>
        <end position="57"/>
    </location>
</feature>
<dbReference type="eggNOG" id="COG5401">
    <property type="taxonomic scope" value="Bacteria"/>
</dbReference>
<keyword evidence="2" id="KW-1133">Transmembrane helix</keyword>
<dbReference type="Pfam" id="PF10646">
    <property type="entry name" value="Germane"/>
    <property type="match status" value="1"/>
</dbReference>
<dbReference type="AlphaFoldDB" id="D5ED06"/>
<dbReference type="OrthoDB" id="3993at2"/>
<proteinExistence type="predicted"/>
<dbReference type="STRING" id="572547.Amico_0293"/>
<protein>
    <recommendedName>
        <fullName evidence="3">GerMN domain-containing protein</fullName>
    </recommendedName>
</protein>
<organism evidence="4 5">
    <name type="scientific">Aminobacterium colombiense (strain DSM 12261 / ALA-1)</name>
    <dbReference type="NCBI Taxonomy" id="572547"/>
    <lineage>
        <taxon>Bacteria</taxon>
        <taxon>Thermotogati</taxon>
        <taxon>Synergistota</taxon>
        <taxon>Synergistia</taxon>
        <taxon>Synergistales</taxon>
        <taxon>Aminobacteriaceae</taxon>
        <taxon>Aminobacterium</taxon>
    </lineage>
</organism>
<evidence type="ECO:0000259" key="3">
    <source>
        <dbReference type="SMART" id="SM00909"/>
    </source>
</evidence>
<sequence>MCGAFALYEMVRREDDFIDDFEDDLTIRKEIDEQVEESKTIHKPKPRSRRGRRYADKQSSKKAPLALRAIAWVALLFLFFGVGYWGTSFTLKVLNKKNLVRQEEIVQNQQELSELVASETNAGRKVTFPLYIPMNGDVVRKDIVVLSSLMEDDMERLILKLFEECGDSLRGVNILHIFRNGDTAYVDISGGFMSALNALGEETSTLLITGVVRTLKENFSPVSKVRFLVEGKIPQSGAPVNLSVPWELRS</sequence>
<feature type="domain" description="GerMN" evidence="3">
    <location>
        <begin position="154"/>
        <end position="238"/>
    </location>
</feature>
<dbReference type="SMART" id="SM00909">
    <property type="entry name" value="Germane"/>
    <property type="match status" value="1"/>
</dbReference>
<keyword evidence="2" id="KW-0472">Membrane</keyword>
<evidence type="ECO:0000256" key="1">
    <source>
        <dbReference type="SAM" id="MobiDB-lite"/>
    </source>
</evidence>
<evidence type="ECO:0000313" key="4">
    <source>
        <dbReference type="EMBL" id="ADE56438.1"/>
    </source>
</evidence>
<dbReference type="InterPro" id="IPR019606">
    <property type="entry name" value="GerMN"/>
</dbReference>
<dbReference type="HOGENOM" id="CLU_084424_0_0_0"/>
<accession>D5ED06</accession>
<feature type="transmembrane region" description="Helical" evidence="2">
    <location>
        <begin position="65"/>
        <end position="86"/>
    </location>
</feature>
<name>D5ED06_AMICL</name>
<dbReference type="Proteomes" id="UP000002366">
    <property type="component" value="Chromosome"/>
</dbReference>
<keyword evidence="2" id="KW-0812">Transmembrane</keyword>
<reference evidence="4 5" key="1">
    <citation type="journal article" date="2010" name="Stand. Genomic Sci.">
        <title>Complete genome sequence of Aminobacterium colombiense type strain (ALA-1).</title>
        <authorList>
            <person name="Chertkov O."/>
            <person name="Sikorski J."/>
            <person name="Brambilla E."/>
            <person name="Lapidus A."/>
            <person name="Copeland A."/>
            <person name="Glavina Del Rio T."/>
            <person name="Nolan M."/>
            <person name="Lucas S."/>
            <person name="Tice H."/>
            <person name="Cheng J.F."/>
            <person name="Han C."/>
            <person name="Detter J.C."/>
            <person name="Bruce D."/>
            <person name="Tapia R."/>
            <person name="Goodwin L."/>
            <person name="Pitluck S."/>
            <person name="Liolios K."/>
            <person name="Ivanova N."/>
            <person name="Mavromatis K."/>
            <person name="Ovchinnikova G."/>
            <person name="Pati A."/>
            <person name="Chen A."/>
            <person name="Palaniappan K."/>
            <person name="Land M."/>
            <person name="Hauser L."/>
            <person name="Chang Y.J."/>
            <person name="Jeffries C.D."/>
            <person name="Spring S."/>
            <person name="Rohde M."/>
            <person name="Goker M."/>
            <person name="Bristow J."/>
            <person name="Eisen J.A."/>
            <person name="Markowitz V."/>
            <person name="Hugenholtz P."/>
            <person name="Kyrpides N.C."/>
            <person name="Klenk H.P."/>
        </authorList>
    </citation>
    <scope>NUCLEOTIDE SEQUENCE [LARGE SCALE GENOMIC DNA]</scope>
    <source>
        <strain evidence="5">DSM 12261 / ALA-1</strain>
    </source>
</reference>
<evidence type="ECO:0000256" key="2">
    <source>
        <dbReference type="SAM" id="Phobius"/>
    </source>
</evidence>